<dbReference type="SUPFAM" id="SSF101898">
    <property type="entry name" value="NHL repeat"/>
    <property type="match status" value="1"/>
</dbReference>
<proteinExistence type="predicted"/>
<sequence>MRLLKNRRKAWGNPRRLAVFLPLFLLTAACSNENLFQMLQLFEKTTLVVELEPGVGGKMIYPDADLDVAYFDISGTGPEGASFSEEGYASSLFTRASLSAGEWTISAVAKNAAGTLVGVFPPLTVKLEKATQTHARLVCKALDGNGFYTISISWPGGMISTPNPVAEFVSQTGERHTVAFSSDYSQVEATGLRQLAKGYYSLDVRLSDLSFSTEALWRDTEEIYIAEGLTTKCDFPLAEADLALKPGARTFAGGGNGYVDGEGIGASFNSSGDVVLGKDGNLYVADTGNNRIRKITPEGVVSTFAGGGGSGTRQAGFIDGLRTAAAFNEPSAIAVESNGNLLVADSGNHAIRRVTTSGEVQTLVGNGTEGDAEGTINTSGLNGTARLRYPCGIVSAGTYIYIADSNNNKIRRVYESQGTVTTYAGSGTASWADGTGTSASFRFPSGIITGPGAIYIADTMNHRIRKINTANVNVSTLAGGASSGSADGLGPAASFTSPRALALSASGYIYVADSGNNKIRSITPEGQVTTIAGSGTAGYQDGPALDSSFSNPRGLSSGGPGKLFVADTWNSKIRLVLTR</sequence>
<comment type="caution">
    <text evidence="2">The sequence shown here is derived from an EMBL/GenBank/DDBJ whole genome shotgun (WGS) entry which is preliminary data.</text>
</comment>
<dbReference type="PROSITE" id="PS51257">
    <property type="entry name" value="PROKAR_LIPOPROTEIN"/>
    <property type="match status" value="1"/>
</dbReference>
<dbReference type="InterPro" id="IPR001258">
    <property type="entry name" value="NHL_repeat"/>
</dbReference>
<reference evidence="2" key="1">
    <citation type="submission" date="2019-08" db="EMBL/GenBank/DDBJ databases">
        <authorList>
            <person name="Kucharzyk K."/>
            <person name="Murdoch R.W."/>
            <person name="Higgins S."/>
            <person name="Loffler F."/>
        </authorList>
    </citation>
    <scope>NUCLEOTIDE SEQUENCE</scope>
</reference>
<dbReference type="Pfam" id="PF01436">
    <property type="entry name" value="NHL"/>
    <property type="match status" value="2"/>
</dbReference>
<dbReference type="EMBL" id="VSSQ01000038">
    <property type="protein sequence ID" value="MPL67664.1"/>
    <property type="molecule type" value="Genomic_DNA"/>
</dbReference>
<protein>
    <recommendedName>
        <fullName evidence="3">Virginiamycin B lyase</fullName>
    </recommendedName>
</protein>
<dbReference type="Gene3D" id="2.120.10.30">
    <property type="entry name" value="TolB, C-terminal domain"/>
    <property type="match status" value="4"/>
</dbReference>
<dbReference type="PANTHER" id="PTHR46388">
    <property type="entry name" value="NHL REPEAT-CONTAINING PROTEIN 2"/>
    <property type="match status" value="1"/>
</dbReference>
<keyword evidence="1" id="KW-0677">Repeat</keyword>
<organism evidence="2">
    <name type="scientific">bioreactor metagenome</name>
    <dbReference type="NCBI Taxonomy" id="1076179"/>
    <lineage>
        <taxon>unclassified sequences</taxon>
        <taxon>metagenomes</taxon>
        <taxon>ecological metagenomes</taxon>
    </lineage>
</organism>
<dbReference type="CDD" id="cd14953">
    <property type="entry name" value="NHL_like_1"/>
    <property type="match status" value="1"/>
</dbReference>
<name>A0A644TLA2_9ZZZZ</name>
<accession>A0A644TLA2</accession>
<dbReference type="PANTHER" id="PTHR46388:SF2">
    <property type="entry name" value="NHL REPEAT-CONTAINING PROTEIN 2"/>
    <property type="match status" value="1"/>
</dbReference>
<evidence type="ECO:0008006" key="3">
    <source>
        <dbReference type="Google" id="ProtNLM"/>
    </source>
</evidence>
<dbReference type="InterPro" id="IPR011042">
    <property type="entry name" value="6-blade_b-propeller_TolB-like"/>
</dbReference>
<evidence type="ECO:0000313" key="2">
    <source>
        <dbReference type="EMBL" id="MPL67664.1"/>
    </source>
</evidence>
<gene>
    <name evidence="2" type="ORF">SDC9_13362</name>
</gene>
<dbReference type="AlphaFoldDB" id="A0A644TLA2"/>
<evidence type="ECO:0000256" key="1">
    <source>
        <dbReference type="ARBA" id="ARBA00022737"/>
    </source>
</evidence>